<dbReference type="RefSeq" id="WP_110291211.1">
    <property type="nucleotide sequence ID" value="NZ_QICS01000006.1"/>
</dbReference>
<feature type="repeat" description="TPR" evidence="1">
    <location>
        <begin position="146"/>
        <end position="179"/>
    </location>
</feature>
<proteinExistence type="predicted"/>
<reference evidence="2 3" key="1">
    <citation type="submission" date="2018-05" db="EMBL/GenBank/DDBJ databases">
        <title>Genomic Encyclopedia of Type Strains, Phase IV (KMG-IV): sequencing the most valuable type-strain genomes for metagenomic binning, comparative biology and taxonomic classification.</title>
        <authorList>
            <person name="Goeker M."/>
        </authorList>
    </citation>
    <scope>NUCLEOTIDE SEQUENCE [LARGE SCALE GENOMIC DNA]</scope>
    <source>
        <strain evidence="2 3">DSM 28816</strain>
    </source>
</reference>
<accession>A0A318EMR5</accession>
<dbReference type="EMBL" id="QICS01000006">
    <property type="protein sequence ID" value="PXV89467.1"/>
    <property type="molecule type" value="Genomic_DNA"/>
</dbReference>
<sequence>MGRLILCHPNKAEKPYFMKSMSLNLYTIEELCYYLYDNLYFIEESMISDELIDWIDKELKLTDLVQQLNKNRGNVKSLIMIILKYAGYISDRDMEETNKLLTEMDQKSDWEKSLARATHYLQNKKYVEAILEYKKLYGFCEYGQREKVLNNIGVAYAKMFYFREAARYFKQAYEFGNNQDIYKQFLYAVAMAPKEETEDIKEALDLDCEEALKKDLAMIESSECNIKLDQLNEVLDYKKENQIAQYYKGLESLLADWKEEYISFNNINS</sequence>
<comment type="caution">
    <text evidence="2">The sequence shown here is derived from an EMBL/GenBank/DDBJ whole genome shotgun (WGS) entry which is preliminary data.</text>
</comment>
<name>A0A318EMR5_9FIRM</name>
<dbReference type="InterPro" id="IPR011990">
    <property type="entry name" value="TPR-like_helical_dom_sf"/>
</dbReference>
<dbReference type="AlphaFoldDB" id="A0A318EMR5"/>
<dbReference type="InterPro" id="IPR019734">
    <property type="entry name" value="TPR_rpt"/>
</dbReference>
<evidence type="ECO:0000313" key="3">
    <source>
        <dbReference type="Proteomes" id="UP000247523"/>
    </source>
</evidence>
<evidence type="ECO:0000313" key="2">
    <source>
        <dbReference type="EMBL" id="PXV89467.1"/>
    </source>
</evidence>
<evidence type="ECO:0000256" key="1">
    <source>
        <dbReference type="PROSITE-ProRule" id="PRU00339"/>
    </source>
</evidence>
<dbReference type="SUPFAM" id="SSF48452">
    <property type="entry name" value="TPR-like"/>
    <property type="match status" value="1"/>
</dbReference>
<dbReference type="Gene3D" id="1.25.40.10">
    <property type="entry name" value="Tetratricopeptide repeat domain"/>
    <property type="match status" value="1"/>
</dbReference>
<keyword evidence="1" id="KW-0802">TPR repeat</keyword>
<protein>
    <submittedName>
        <fullName evidence="2">Uncharacterized protein</fullName>
    </submittedName>
</protein>
<dbReference type="PROSITE" id="PS50005">
    <property type="entry name" value="TPR"/>
    <property type="match status" value="1"/>
</dbReference>
<organism evidence="2 3">
    <name type="scientific">Lachnotalea glycerini</name>
    <dbReference type="NCBI Taxonomy" id="1763509"/>
    <lineage>
        <taxon>Bacteria</taxon>
        <taxon>Bacillati</taxon>
        <taxon>Bacillota</taxon>
        <taxon>Clostridia</taxon>
        <taxon>Lachnospirales</taxon>
        <taxon>Lachnospiraceae</taxon>
        <taxon>Lachnotalea</taxon>
    </lineage>
</organism>
<gene>
    <name evidence="2" type="ORF">C8E03_106118</name>
</gene>
<dbReference type="Proteomes" id="UP000247523">
    <property type="component" value="Unassembled WGS sequence"/>
</dbReference>